<evidence type="ECO:0000313" key="11">
    <source>
        <dbReference type="EMBL" id="KAJ4462874.1"/>
    </source>
</evidence>
<protein>
    <submittedName>
        <fullName evidence="11">Uncharacterized protein</fullName>
    </submittedName>
</protein>
<keyword evidence="5" id="KW-0256">Endoplasmic reticulum</keyword>
<accession>A0ABQ8UZS9</accession>
<evidence type="ECO:0000256" key="3">
    <source>
        <dbReference type="ARBA" id="ARBA00022448"/>
    </source>
</evidence>
<organism evidence="11 12">
    <name type="scientific">Paratrimastix pyriformis</name>
    <dbReference type="NCBI Taxonomy" id="342808"/>
    <lineage>
        <taxon>Eukaryota</taxon>
        <taxon>Metamonada</taxon>
        <taxon>Preaxostyla</taxon>
        <taxon>Paratrimastigidae</taxon>
        <taxon>Paratrimastix</taxon>
    </lineage>
</organism>
<dbReference type="InterPro" id="IPR008158">
    <property type="entry name" value="Translocase_Sec61-g"/>
</dbReference>
<keyword evidence="9 10" id="KW-0472">Membrane</keyword>
<feature type="transmembrane region" description="Helical" evidence="10">
    <location>
        <begin position="37"/>
        <end position="62"/>
    </location>
</feature>
<evidence type="ECO:0000256" key="10">
    <source>
        <dbReference type="SAM" id="Phobius"/>
    </source>
</evidence>
<dbReference type="SUPFAM" id="SSF103456">
    <property type="entry name" value="Preprotein translocase SecE subunit"/>
    <property type="match status" value="1"/>
</dbReference>
<keyword evidence="7 10" id="KW-1133">Transmembrane helix</keyword>
<gene>
    <name evidence="11" type="ORF">PAPYR_78</name>
</gene>
<evidence type="ECO:0000256" key="2">
    <source>
        <dbReference type="ARBA" id="ARBA00008274"/>
    </source>
</evidence>
<dbReference type="HAMAP" id="MF_00422">
    <property type="entry name" value="SecE"/>
    <property type="match status" value="1"/>
</dbReference>
<evidence type="ECO:0000256" key="9">
    <source>
        <dbReference type="ARBA" id="ARBA00023136"/>
    </source>
</evidence>
<evidence type="ECO:0000256" key="7">
    <source>
        <dbReference type="ARBA" id="ARBA00022989"/>
    </source>
</evidence>
<keyword evidence="3" id="KW-0813">Transport</keyword>
<keyword evidence="12" id="KW-1185">Reference proteome</keyword>
<evidence type="ECO:0000256" key="5">
    <source>
        <dbReference type="ARBA" id="ARBA00022824"/>
    </source>
</evidence>
<reference evidence="11" key="1">
    <citation type="journal article" date="2022" name="bioRxiv">
        <title>Genomics of Preaxostyla Flagellates Illuminates Evolutionary Transitions and the Path Towards Mitochondrial Loss.</title>
        <authorList>
            <person name="Novak L.V.F."/>
            <person name="Treitli S.C."/>
            <person name="Pyrih J."/>
            <person name="Halakuc P."/>
            <person name="Pipaliya S.V."/>
            <person name="Vacek V."/>
            <person name="Brzon O."/>
            <person name="Soukal P."/>
            <person name="Eme L."/>
            <person name="Dacks J.B."/>
            <person name="Karnkowska A."/>
            <person name="Elias M."/>
            <person name="Hampl V."/>
        </authorList>
    </citation>
    <scope>NUCLEOTIDE SEQUENCE</scope>
    <source>
        <strain evidence="11">RCP-MX</strain>
    </source>
</reference>
<dbReference type="InterPro" id="IPR001901">
    <property type="entry name" value="Translocase_SecE/Sec61-g"/>
</dbReference>
<keyword evidence="8" id="KW-0811">Translocation</keyword>
<evidence type="ECO:0000256" key="8">
    <source>
        <dbReference type="ARBA" id="ARBA00023010"/>
    </source>
</evidence>
<dbReference type="EMBL" id="JAPMOS010000001">
    <property type="protein sequence ID" value="KAJ4462874.1"/>
    <property type="molecule type" value="Genomic_DNA"/>
</dbReference>
<dbReference type="Pfam" id="PF00584">
    <property type="entry name" value="SecE"/>
    <property type="match status" value="1"/>
</dbReference>
<evidence type="ECO:0000256" key="1">
    <source>
        <dbReference type="ARBA" id="ARBA00004389"/>
    </source>
</evidence>
<proteinExistence type="inferred from homology"/>
<comment type="caution">
    <text evidence="11">The sequence shown here is derived from an EMBL/GenBank/DDBJ whole genome shotgun (WGS) entry which is preliminary data.</text>
</comment>
<comment type="similarity">
    <text evidence="2">Belongs to the SecE/SEC61-gamma family.</text>
</comment>
<keyword evidence="6" id="KW-0653">Protein transport</keyword>
<dbReference type="Proteomes" id="UP001141327">
    <property type="component" value="Unassembled WGS sequence"/>
</dbReference>
<dbReference type="Gene3D" id="1.20.5.820">
    <property type="entry name" value="Preprotein translocase SecE subunit"/>
    <property type="match status" value="1"/>
</dbReference>
<sequence length="71" mass="7598">MEKLVNAIVVPTKQFAAESYRFVARCTKPDTKELSKIAIATSIGFGVLGFVGFAIKLVFIPINNVIVGPSA</sequence>
<evidence type="ECO:0000256" key="4">
    <source>
        <dbReference type="ARBA" id="ARBA00022692"/>
    </source>
</evidence>
<evidence type="ECO:0000313" key="12">
    <source>
        <dbReference type="Proteomes" id="UP001141327"/>
    </source>
</evidence>
<dbReference type="PANTHER" id="PTHR12309">
    <property type="entry name" value="SEC61 GAMMA SUBUNIT"/>
    <property type="match status" value="1"/>
</dbReference>
<evidence type="ECO:0000256" key="6">
    <source>
        <dbReference type="ARBA" id="ARBA00022927"/>
    </source>
</evidence>
<dbReference type="NCBIfam" id="TIGR00327">
    <property type="entry name" value="secE_euk_arch"/>
    <property type="match status" value="1"/>
</dbReference>
<dbReference type="InterPro" id="IPR023391">
    <property type="entry name" value="Prot_translocase_SecE_dom_sf"/>
</dbReference>
<name>A0ABQ8UZS9_9EUKA</name>
<keyword evidence="4 10" id="KW-0812">Transmembrane</keyword>
<comment type="subcellular location">
    <subcellularLocation>
        <location evidence="1">Endoplasmic reticulum membrane</location>
        <topology evidence="1">Single-pass membrane protein</topology>
    </subcellularLocation>
</comment>